<dbReference type="EMBL" id="LGRX02005471">
    <property type="protein sequence ID" value="KAK3278396.1"/>
    <property type="molecule type" value="Genomic_DNA"/>
</dbReference>
<protein>
    <submittedName>
        <fullName evidence="1">Uncharacterized protein</fullName>
    </submittedName>
</protein>
<comment type="caution">
    <text evidence="1">The sequence shown here is derived from an EMBL/GenBank/DDBJ whole genome shotgun (WGS) entry which is preliminary data.</text>
</comment>
<accession>A0AAE0GHY7</accession>
<evidence type="ECO:0000313" key="1">
    <source>
        <dbReference type="EMBL" id="KAK3278396.1"/>
    </source>
</evidence>
<proteinExistence type="predicted"/>
<sequence>MLTDTPRKLPRRRRPPLGSAACFKTIAPNQKVLSDALYYTCQLHRGTEPACSWLVWTNEDYLLSCNDGSECHALEDPDGWSCCEHRGQRAKCPLNYPEITGALSSRCLLRVRGRIVPLPSTSLVATVLSTAATSSPQAASPSIGTSR</sequence>
<reference evidence="1 2" key="1">
    <citation type="journal article" date="2015" name="Genome Biol. Evol.">
        <title>Comparative Genomics of a Bacterivorous Green Alga Reveals Evolutionary Causalities and Consequences of Phago-Mixotrophic Mode of Nutrition.</title>
        <authorList>
            <person name="Burns J.A."/>
            <person name="Paasch A."/>
            <person name="Narechania A."/>
            <person name="Kim E."/>
        </authorList>
    </citation>
    <scope>NUCLEOTIDE SEQUENCE [LARGE SCALE GENOMIC DNA]</scope>
    <source>
        <strain evidence="1 2">PLY_AMNH</strain>
    </source>
</reference>
<organism evidence="1 2">
    <name type="scientific">Cymbomonas tetramitiformis</name>
    <dbReference type="NCBI Taxonomy" id="36881"/>
    <lineage>
        <taxon>Eukaryota</taxon>
        <taxon>Viridiplantae</taxon>
        <taxon>Chlorophyta</taxon>
        <taxon>Pyramimonadophyceae</taxon>
        <taxon>Pyramimonadales</taxon>
        <taxon>Pyramimonadaceae</taxon>
        <taxon>Cymbomonas</taxon>
    </lineage>
</organism>
<dbReference type="Proteomes" id="UP001190700">
    <property type="component" value="Unassembled WGS sequence"/>
</dbReference>
<name>A0AAE0GHY7_9CHLO</name>
<keyword evidence="2" id="KW-1185">Reference proteome</keyword>
<dbReference type="AlphaFoldDB" id="A0AAE0GHY7"/>
<gene>
    <name evidence="1" type="ORF">CYMTET_13661</name>
</gene>
<evidence type="ECO:0000313" key="2">
    <source>
        <dbReference type="Proteomes" id="UP001190700"/>
    </source>
</evidence>